<dbReference type="EMBL" id="JBHFFA010000005">
    <property type="protein sequence ID" value="KAL2623818.1"/>
    <property type="molecule type" value="Genomic_DNA"/>
</dbReference>
<feature type="region of interest" description="Disordered" evidence="1">
    <location>
        <begin position="1"/>
        <end position="29"/>
    </location>
</feature>
<organism evidence="2 3">
    <name type="scientific">Riccia fluitans</name>
    <dbReference type="NCBI Taxonomy" id="41844"/>
    <lineage>
        <taxon>Eukaryota</taxon>
        <taxon>Viridiplantae</taxon>
        <taxon>Streptophyta</taxon>
        <taxon>Embryophyta</taxon>
        <taxon>Marchantiophyta</taxon>
        <taxon>Marchantiopsida</taxon>
        <taxon>Marchantiidae</taxon>
        <taxon>Marchantiales</taxon>
        <taxon>Ricciaceae</taxon>
        <taxon>Riccia</taxon>
    </lineage>
</organism>
<dbReference type="AlphaFoldDB" id="A0ABD1YAM2"/>
<dbReference type="Proteomes" id="UP001605036">
    <property type="component" value="Unassembled WGS sequence"/>
</dbReference>
<feature type="region of interest" description="Disordered" evidence="1">
    <location>
        <begin position="78"/>
        <end position="124"/>
    </location>
</feature>
<evidence type="ECO:0000313" key="3">
    <source>
        <dbReference type="Proteomes" id="UP001605036"/>
    </source>
</evidence>
<sequence>MPSSPEQTRRATTARKHCYQGKQEGSVKQDNKHGFSVLVQDPGVRATNCGSVLGSRRVRATLRGSVFGRIGRVGRIGAGATTTDGGTTAVGTPPPLHQHDPLRAGLAGSENSDDQTSSTSLPVGQGFNTAPPVIYASALGQDGIFFYTPPKVTRLSGTTVSVVPLFPVSIVGTPTFSFGAGTSRPKATHSGTTGGPTTIPALFAMPHVHSRPVTHSIKR</sequence>
<protein>
    <submittedName>
        <fullName evidence="2">Uncharacterized protein</fullName>
    </submittedName>
</protein>
<feature type="compositionally biased region" description="Polar residues" evidence="1">
    <location>
        <begin position="114"/>
        <end position="124"/>
    </location>
</feature>
<gene>
    <name evidence="2" type="ORF">R1flu_008063</name>
</gene>
<keyword evidence="3" id="KW-1185">Reference proteome</keyword>
<evidence type="ECO:0000313" key="2">
    <source>
        <dbReference type="EMBL" id="KAL2623818.1"/>
    </source>
</evidence>
<feature type="compositionally biased region" description="Low complexity" evidence="1">
    <location>
        <begin position="78"/>
        <end position="91"/>
    </location>
</feature>
<accession>A0ABD1YAM2</accession>
<name>A0ABD1YAM2_9MARC</name>
<evidence type="ECO:0000256" key="1">
    <source>
        <dbReference type="SAM" id="MobiDB-lite"/>
    </source>
</evidence>
<reference evidence="2 3" key="1">
    <citation type="submission" date="2024-09" db="EMBL/GenBank/DDBJ databases">
        <title>Chromosome-scale assembly of Riccia fluitans.</title>
        <authorList>
            <person name="Paukszto L."/>
            <person name="Sawicki J."/>
            <person name="Karawczyk K."/>
            <person name="Piernik-Szablinska J."/>
            <person name="Szczecinska M."/>
            <person name="Mazdziarz M."/>
        </authorList>
    </citation>
    <scope>NUCLEOTIDE SEQUENCE [LARGE SCALE GENOMIC DNA]</scope>
    <source>
        <strain evidence="2">Rf_01</strain>
        <tissue evidence="2">Aerial parts of the thallus</tissue>
    </source>
</reference>
<comment type="caution">
    <text evidence="2">The sequence shown here is derived from an EMBL/GenBank/DDBJ whole genome shotgun (WGS) entry which is preliminary data.</text>
</comment>
<proteinExistence type="predicted"/>